<evidence type="ECO:0000313" key="7">
    <source>
        <dbReference type="EMBL" id="SUZ93648.1"/>
    </source>
</evidence>
<dbReference type="PANTHER" id="PTHR46383:SF1">
    <property type="entry name" value="ASPARTATE AMINOTRANSFERASE"/>
    <property type="match status" value="1"/>
</dbReference>
<gene>
    <name evidence="7" type="ORF">METZ01_LOCUS46502</name>
</gene>
<dbReference type="GO" id="GO:0008483">
    <property type="term" value="F:transaminase activity"/>
    <property type="evidence" value="ECO:0007669"/>
    <property type="project" value="UniProtKB-KW"/>
</dbReference>
<dbReference type="InterPro" id="IPR015424">
    <property type="entry name" value="PyrdxlP-dep_Trfase"/>
</dbReference>
<evidence type="ECO:0000259" key="6">
    <source>
        <dbReference type="Pfam" id="PF00155"/>
    </source>
</evidence>
<dbReference type="EMBL" id="UINC01002164">
    <property type="protein sequence ID" value="SUZ93648.1"/>
    <property type="molecule type" value="Genomic_DNA"/>
</dbReference>
<dbReference type="Gene3D" id="3.40.640.10">
    <property type="entry name" value="Type I PLP-dependent aspartate aminotransferase-like (Major domain)"/>
    <property type="match status" value="1"/>
</dbReference>
<accession>A0A381RRN3</accession>
<comment type="similarity">
    <text evidence="2">Belongs to the class-I pyridoxal-phosphate-dependent aminotransferase family.</text>
</comment>
<evidence type="ECO:0000256" key="4">
    <source>
        <dbReference type="ARBA" id="ARBA00022679"/>
    </source>
</evidence>
<dbReference type="AlphaFoldDB" id="A0A381RRN3"/>
<dbReference type="InterPro" id="IPR004839">
    <property type="entry name" value="Aminotransferase_I/II_large"/>
</dbReference>
<dbReference type="Pfam" id="PF00155">
    <property type="entry name" value="Aminotran_1_2"/>
    <property type="match status" value="1"/>
</dbReference>
<name>A0A381RRN3_9ZZZZ</name>
<dbReference type="GO" id="GO:0030170">
    <property type="term" value="F:pyridoxal phosphate binding"/>
    <property type="evidence" value="ECO:0007669"/>
    <property type="project" value="InterPro"/>
</dbReference>
<dbReference type="PANTHER" id="PTHR46383">
    <property type="entry name" value="ASPARTATE AMINOTRANSFERASE"/>
    <property type="match status" value="1"/>
</dbReference>
<comment type="cofactor">
    <cofactor evidence="1">
        <name>pyridoxal 5'-phosphate</name>
        <dbReference type="ChEBI" id="CHEBI:597326"/>
    </cofactor>
</comment>
<dbReference type="CDD" id="cd00609">
    <property type="entry name" value="AAT_like"/>
    <property type="match status" value="1"/>
</dbReference>
<dbReference type="InterPro" id="IPR015422">
    <property type="entry name" value="PyrdxlP-dep_Trfase_small"/>
</dbReference>
<keyword evidence="4" id="KW-0808">Transferase</keyword>
<evidence type="ECO:0000256" key="3">
    <source>
        <dbReference type="ARBA" id="ARBA00022576"/>
    </source>
</evidence>
<dbReference type="PROSITE" id="PS00105">
    <property type="entry name" value="AA_TRANSFER_CLASS_1"/>
    <property type="match status" value="1"/>
</dbReference>
<keyword evidence="5" id="KW-0663">Pyridoxal phosphate</keyword>
<dbReference type="InterPro" id="IPR050596">
    <property type="entry name" value="AspAT/PAT-like"/>
</dbReference>
<evidence type="ECO:0000256" key="5">
    <source>
        <dbReference type="ARBA" id="ARBA00022898"/>
    </source>
</evidence>
<dbReference type="InterPro" id="IPR015421">
    <property type="entry name" value="PyrdxlP-dep_Trfase_major"/>
</dbReference>
<evidence type="ECO:0000256" key="1">
    <source>
        <dbReference type="ARBA" id="ARBA00001933"/>
    </source>
</evidence>
<dbReference type="InterPro" id="IPR004838">
    <property type="entry name" value="NHTrfase_class1_PyrdxlP-BS"/>
</dbReference>
<dbReference type="Gene3D" id="3.90.1150.10">
    <property type="entry name" value="Aspartate Aminotransferase, domain 1"/>
    <property type="match status" value="1"/>
</dbReference>
<feature type="domain" description="Aminotransferase class I/classII large" evidence="6">
    <location>
        <begin position="30"/>
        <end position="376"/>
    </location>
</feature>
<keyword evidence="3" id="KW-0032">Aminotransferase</keyword>
<sequence length="394" mass="42947">MIAERVQRIQPSFTLEMTARAADLRNNGVDVIDLGVGEPDFNTPENIRQAAIRAMADGHTKYTPGRGTLELREAICKKLERDNNLDYTPDQIIVSNGAKHSLSTLCQAVLNPGDEVIVFAPYWVSFPEIIRLADGEPVIVKTMAEDNFSPDWNDLESKVTPKISAIIINSPSNPTGAVWDKETVTRLLKLAAKHDWLVISDECYERLVYDAPFTSTEALNEVGANVVTIQSLSKTYAMTGWRIGYAAGDAAIVSAMAKIQGQATSCPNSIAQKAAVEALTGDQTEVETMRNIFAERRDAMINRLNTVPNFSCTKPGGAFYAFPDVSHYIGLAADGKIIDSSFALSDYILDCAKMVTIAGSGFGSEGYIRLSYATDEAIFLEGINKLEKALSDLN</sequence>
<evidence type="ECO:0000256" key="2">
    <source>
        <dbReference type="ARBA" id="ARBA00007441"/>
    </source>
</evidence>
<protein>
    <recommendedName>
        <fullName evidence="6">Aminotransferase class I/classII large domain-containing protein</fullName>
    </recommendedName>
</protein>
<proteinExistence type="inferred from homology"/>
<organism evidence="7">
    <name type="scientific">marine metagenome</name>
    <dbReference type="NCBI Taxonomy" id="408172"/>
    <lineage>
        <taxon>unclassified sequences</taxon>
        <taxon>metagenomes</taxon>
        <taxon>ecological metagenomes</taxon>
    </lineage>
</organism>
<dbReference type="FunFam" id="3.40.640.10:FF:000033">
    <property type="entry name" value="Aspartate aminotransferase"/>
    <property type="match status" value="1"/>
</dbReference>
<dbReference type="GO" id="GO:0006520">
    <property type="term" value="P:amino acid metabolic process"/>
    <property type="evidence" value="ECO:0007669"/>
    <property type="project" value="InterPro"/>
</dbReference>
<reference evidence="7" key="1">
    <citation type="submission" date="2018-05" db="EMBL/GenBank/DDBJ databases">
        <authorList>
            <person name="Lanie J.A."/>
            <person name="Ng W.-L."/>
            <person name="Kazmierczak K.M."/>
            <person name="Andrzejewski T.M."/>
            <person name="Davidsen T.M."/>
            <person name="Wayne K.J."/>
            <person name="Tettelin H."/>
            <person name="Glass J.I."/>
            <person name="Rusch D."/>
            <person name="Podicherti R."/>
            <person name="Tsui H.-C.T."/>
            <person name="Winkler M.E."/>
        </authorList>
    </citation>
    <scope>NUCLEOTIDE SEQUENCE</scope>
</reference>
<dbReference type="SUPFAM" id="SSF53383">
    <property type="entry name" value="PLP-dependent transferases"/>
    <property type="match status" value="1"/>
</dbReference>